<feature type="signal peptide" evidence="1">
    <location>
        <begin position="1"/>
        <end position="30"/>
    </location>
</feature>
<name>A0A7J5JHM0_BACT4</name>
<evidence type="ECO:0000313" key="3">
    <source>
        <dbReference type="Proteomes" id="UP000436825"/>
    </source>
</evidence>
<sequence>MNNTIIGPRYKTGLFLLAVSLIAMSLPAQNKTQKSPPFKSIRTTVHQAVQKNTSWTPGAIVDQIHFVKYNRYGQKIAENSLKPDGSADSKIVFIYDEDGNVEKEIVASIKQGGVSNIFEYHYDAQGRVDGKKKMDAQQEIMSVDTILRNEAGQVEKRIYYGINIMGDKKKLPFRETISINYDEQGQITEVIEESTLNKNTGSGKRELAKSDTLPLKRYSEGAFKRYNAPQSKRVDIEYDTYGNWIKRVEYNGPNPEYILVRHIEYAGPEDTDRKLLLLQGKVKSVHQTSYIAAPLGTEIINRGPKSGTFFIYQFDKEGRKTMASHFSNKGVPEGTTEYSYNANGDIEKEIRKSPAGKMESTTVWTYNDEGNVRIKSMTDANGEPMRKTFFRYNTEGNCTQEICFYKDGSTYSEFHYQHDPYGNLICKKVVKAPAEAQGEEYESIDRVWNARGRIVEEKIGTPPNERQYSYQYSSRGEVISGTESISGQPAVKFVYKFYNDPHGNWKKRIKFINEKAVLYEEREYTYYN</sequence>
<evidence type="ECO:0000256" key="1">
    <source>
        <dbReference type="SAM" id="SignalP"/>
    </source>
</evidence>
<comment type="caution">
    <text evidence="2">The sequence shown here is derived from an EMBL/GenBank/DDBJ whole genome shotgun (WGS) entry which is preliminary data.</text>
</comment>
<dbReference type="Gene3D" id="2.180.10.10">
    <property type="entry name" value="RHS repeat-associated core"/>
    <property type="match status" value="2"/>
</dbReference>
<dbReference type="EMBL" id="WCRW01000025">
    <property type="protein sequence ID" value="KAB4450881.1"/>
    <property type="molecule type" value="Genomic_DNA"/>
</dbReference>
<dbReference type="AlphaFoldDB" id="A0A7J5JHM0"/>
<protein>
    <submittedName>
        <fullName evidence="2">Uncharacterized protein</fullName>
    </submittedName>
</protein>
<feature type="chain" id="PRO_5029524730" evidence="1">
    <location>
        <begin position="31"/>
        <end position="528"/>
    </location>
</feature>
<accession>A0A7J5JHM0</accession>
<reference evidence="2 3" key="1">
    <citation type="journal article" date="2019" name="Nat. Med.">
        <title>A library of human gut bacterial isolates paired with longitudinal multiomics data enables mechanistic microbiome research.</title>
        <authorList>
            <person name="Poyet M."/>
            <person name="Groussin M."/>
            <person name="Gibbons S.M."/>
            <person name="Avila-Pacheco J."/>
            <person name="Jiang X."/>
            <person name="Kearney S.M."/>
            <person name="Perrotta A.R."/>
            <person name="Berdy B."/>
            <person name="Zhao S."/>
            <person name="Lieberman T.D."/>
            <person name="Swanson P.K."/>
            <person name="Smith M."/>
            <person name="Roesemann S."/>
            <person name="Alexander J.E."/>
            <person name="Rich S.A."/>
            <person name="Livny J."/>
            <person name="Vlamakis H."/>
            <person name="Clish C."/>
            <person name="Bullock K."/>
            <person name="Deik A."/>
            <person name="Scott J."/>
            <person name="Pierce K.A."/>
            <person name="Xavier R.J."/>
            <person name="Alm E.J."/>
        </authorList>
    </citation>
    <scope>NUCLEOTIDE SEQUENCE [LARGE SCALE GENOMIC DNA]</scope>
    <source>
        <strain evidence="2 3">BIOML-A160</strain>
    </source>
</reference>
<proteinExistence type="predicted"/>
<gene>
    <name evidence="2" type="ORF">GAN75_24435</name>
</gene>
<dbReference type="RefSeq" id="WP_234161422.1">
    <property type="nucleotide sequence ID" value="NZ_JAHYPD010000023.1"/>
</dbReference>
<keyword evidence="1" id="KW-0732">Signal</keyword>
<dbReference type="Proteomes" id="UP000436825">
    <property type="component" value="Unassembled WGS sequence"/>
</dbReference>
<organism evidence="2 3">
    <name type="scientific">Bacteroides thetaiotaomicron</name>
    <dbReference type="NCBI Taxonomy" id="818"/>
    <lineage>
        <taxon>Bacteria</taxon>
        <taxon>Pseudomonadati</taxon>
        <taxon>Bacteroidota</taxon>
        <taxon>Bacteroidia</taxon>
        <taxon>Bacteroidales</taxon>
        <taxon>Bacteroidaceae</taxon>
        <taxon>Bacteroides</taxon>
    </lineage>
</organism>
<evidence type="ECO:0000313" key="2">
    <source>
        <dbReference type="EMBL" id="KAB4450881.1"/>
    </source>
</evidence>